<protein>
    <recommendedName>
        <fullName evidence="3">Tc1-like transposase DDE domain-containing protein</fullName>
    </recommendedName>
</protein>
<proteinExistence type="predicted"/>
<dbReference type="OrthoDB" id="565387at2"/>
<name>A0A1L3ZXC4_9SPHN</name>
<accession>A0A1L3ZXC4</accession>
<dbReference type="KEGG" id="sphj:BSL82_14010"/>
<sequence length="69" mass="7373">MILDDLAAHKSEKAKAVAKELLFLPASSPDLSPIEMAFPNSRTTSDGSACGPMSPLAFCLSSIRKHRTL</sequence>
<evidence type="ECO:0008006" key="3">
    <source>
        <dbReference type="Google" id="ProtNLM"/>
    </source>
</evidence>
<evidence type="ECO:0000313" key="2">
    <source>
        <dbReference type="Proteomes" id="UP000182063"/>
    </source>
</evidence>
<organism evidence="1 2">
    <name type="scientific">Tardibacter chloracetimidivorans</name>
    <dbReference type="NCBI Taxonomy" id="1921510"/>
    <lineage>
        <taxon>Bacteria</taxon>
        <taxon>Pseudomonadati</taxon>
        <taxon>Pseudomonadota</taxon>
        <taxon>Alphaproteobacteria</taxon>
        <taxon>Sphingomonadales</taxon>
        <taxon>Sphingomonadaceae</taxon>
        <taxon>Tardibacter</taxon>
    </lineage>
</organism>
<dbReference type="AlphaFoldDB" id="A0A1L3ZXC4"/>
<dbReference type="EMBL" id="CP018221">
    <property type="protein sequence ID" value="API60265.1"/>
    <property type="molecule type" value="Genomic_DNA"/>
</dbReference>
<gene>
    <name evidence="1" type="ORF">BSL82_14010</name>
</gene>
<dbReference type="Proteomes" id="UP000182063">
    <property type="component" value="Chromosome"/>
</dbReference>
<evidence type="ECO:0000313" key="1">
    <source>
        <dbReference type="EMBL" id="API60265.1"/>
    </source>
</evidence>
<reference evidence="2" key="1">
    <citation type="submission" date="2016-11" db="EMBL/GenBank/DDBJ databases">
        <title>Complete Genome Sequence of alachlor-degrading Sphingomonas sp. strain JJ-A5.</title>
        <authorList>
            <person name="Lee H."/>
            <person name="Ka J.-O."/>
        </authorList>
    </citation>
    <scope>NUCLEOTIDE SEQUENCE [LARGE SCALE GENOMIC DNA]</scope>
    <source>
        <strain evidence="2">JJ-A5</strain>
    </source>
</reference>
<keyword evidence="2" id="KW-1185">Reference proteome</keyword>